<dbReference type="InterPro" id="IPR010610">
    <property type="entry name" value="EryCIII-like_C"/>
</dbReference>
<name>A0ABV6AVM7_9DEIO</name>
<dbReference type="EMBL" id="JBHLYR010000012">
    <property type="protein sequence ID" value="MFB9991072.1"/>
    <property type="molecule type" value="Genomic_DNA"/>
</dbReference>
<feature type="domain" description="Erythromycin biosynthesis protein CIII-like C-terminal" evidence="1">
    <location>
        <begin position="48"/>
        <end position="146"/>
    </location>
</feature>
<sequence length="179" mass="18962">MAYGTSSTRATSAGLDPGKTTHTVLEALKLAGLRGVLATGWGGLRAEETPESVYVLESVPHEWLFPRMSAVTHHGGAGTTAAGLTAGTPTVICPFSADQPFWGRVVHQLGVGTTPVPQKTLRADQLAAALRQATQDAAMRQRAQALGRRLQTEDGVGAAVRWVETNLAGRQINADQHRF</sequence>
<proteinExistence type="predicted"/>
<comment type="caution">
    <text evidence="2">The sequence shown here is derived from an EMBL/GenBank/DDBJ whole genome shotgun (WGS) entry which is preliminary data.</text>
</comment>
<evidence type="ECO:0000259" key="1">
    <source>
        <dbReference type="Pfam" id="PF06722"/>
    </source>
</evidence>
<gene>
    <name evidence="2" type="ORF">ACFFLM_03620</name>
</gene>
<reference evidence="2 3" key="1">
    <citation type="submission" date="2024-09" db="EMBL/GenBank/DDBJ databases">
        <authorList>
            <person name="Sun Q."/>
            <person name="Mori K."/>
        </authorList>
    </citation>
    <scope>NUCLEOTIDE SEQUENCE [LARGE SCALE GENOMIC DNA]</scope>
    <source>
        <strain evidence="2 3">JCM 13503</strain>
    </source>
</reference>
<dbReference type="PANTHER" id="PTHR48050">
    <property type="entry name" value="STEROL 3-BETA-GLUCOSYLTRANSFERASE"/>
    <property type="match status" value="1"/>
</dbReference>
<dbReference type="CDD" id="cd03784">
    <property type="entry name" value="GT1_Gtf-like"/>
    <property type="match status" value="1"/>
</dbReference>
<accession>A0ABV6AVM7</accession>
<dbReference type="SUPFAM" id="SSF53756">
    <property type="entry name" value="UDP-Glycosyltransferase/glycogen phosphorylase"/>
    <property type="match status" value="1"/>
</dbReference>
<dbReference type="Proteomes" id="UP001589733">
    <property type="component" value="Unassembled WGS sequence"/>
</dbReference>
<dbReference type="Pfam" id="PF06722">
    <property type="entry name" value="EryCIII-like_C"/>
    <property type="match status" value="1"/>
</dbReference>
<organism evidence="2 3">
    <name type="scientific">Deinococcus oregonensis</name>
    <dbReference type="NCBI Taxonomy" id="1805970"/>
    <lineage>
        <taxon>Bacteria</taxon>
        <taxon>Thermotogati</taxon>
        <taxon>Deinococcota</taxon>
        <taxon>Deinococci</taxon>
        <taxon>Deinococcales</taxon>
        <taxon>Deinococcaceae</taxon>
        <taxon>Deinococcus</taxon>
    </lineage>
</organism>
<dbReference type="InterPro" id="IPR050426">
    <property type="entry name" value="Glycosyltransferase_28"/>
</dbReference>
<dbReference type="InterPro" id="IPR002213">
    <property type="entry name" value="UDP_glucos_trans"/>
</dbReference>
<evidence type="ECO:0000313" key="2">
    <source>
        <dbReference type="EMBL" id="MFB9991072.1"/>
    </source>
</evidence>
<dbReference type="RefSeq" id="WP_380005644.1">
    <property type="nucleotide sequence ID" value="NZ_JBHLYR010000012.1"/>
</dbReference>
<dbReference type="PANTHER" id="PTHR48050:SF13">
    <property type="entry name" value="STEROL 3-BETA-GLUCOSYLTRANSFERASE UGT80A2"/>
    <property type="match status" value="1"/>
</dbReference>
<evidence type="ECO:0000313" key="3">
    <source>
        <dbReference type="Proteomes" id="UP001589733"/>
    </source>
</evidence>
<protein>
    <submittedName>
        <fullName evidence="2">Glycosyltransferase</fullName>
    </submittedName>
</protein>
<dbReference type="Gene3D" id="3.40.50.2000">
    <property type="entry name" value="Glycogen Phosphorylase B"/>
    <property type="match status" value="1"/>
</dbReference>
<keyword evidence="3" id="KW-1185">Reference proteome</keyword>